<dbReference type="InterPro" id="IPR029063">
    <property type="entry name" value="SAM-dependent_MTases_sf"/>
</dbReference>
<proteinExistence type="predicted"/>
<dbReference type="SUPFAM" id="SSF53335">
    <property type="entry name" value="S-adenosyl-L-methionine-dependent methyltransferases"/>
    <property type="match status" value="1"/>
</dbReference>
<evidence type="ECO:0000256" key="1">
    <source>
        <dbReference type="SAM" id="MobiDB-lite"/>
    </source>
</evidence>
<dbReference type="Proteomes" id="UP000256970">
    <property type="component" value="Unassembled WGS sequence"/>
</dbReference>
<sequence length="266" mass="29476">MTSHLETDSSVGMADQQQKQQQQQQKQKHDKLKEEQQEPHVDDLGCVRDIELTEDHTLHVAEQHGLADDCGCVVWDAALVLVNYLAKQVELGRLDLRGKRVIELGAGTGVVGLTAAALGAAEVLLTDLPHLVQHISGNIKRNGLHHIATAAALQWGQQPLPAPVAAPYDIVLCSDLVYQQHAVQQLLSNMRDLAGPGSVIFASCEYREGAGLEEMWRLMPAYGLQEELVPYTDLHEDWCSPDILVWKIIKQQQKQGKQAPKQIEQQ</sequence>
<dbReference type="STRING" id="3088.A0A383V4R5"/>
<dbReference type="Pfam" id="PF10294">
    <property type="entry name" value="Methyltransf_16"/>
    <property type="match status" value="1"/>
</dbReference>
<keyword evidence="3" id="KW-1185">Reference proteome</keyword>
<accession>A0A383V4R5</accession>
<feature type="compositionally biased region" description="Polar residues" evidence="1">
    <location>
        <begin position="1"/>
        <end position="10"/>
    </location>
</feature>
<dbReference type="AlphaFoldDB" id="A0A383V4R5"/>
<feature type="compositionally biased region" description="Basic and acidic residues" evidence="1">
    <location>
        <begin position="31"/>
        <end position="40"/>
    </location>
</feature>
<evidence type="ECO:0000313" key="3">
    <source>
        <dbReference type="Proteomes" id="UP000256970"/>
    </source>
</evidence>
<dbReference type="InterPro" id="IPR019410">
    <property type="entry name" value="Methyltransf_16"/>
</dbReference>
<protein>
    <recommendedName>
        <fullName evidence="4">Methyltransferase small domain-containing protein</fullName>
    </recommendedName>
</protein>
<gene>
    <name evidence="2" type="ORF">BQ4739_LOCUS662</name>
</gene>
<dbReference type="PANTHER" id="PTHR14614:SF132">
    <property type="entry name" value="PROTEIN-LYSINE METHYLTRANSFERASE C42C1.13"/>
    <property type="match status" value="1"/>
</dbReference>
<feature type="region of interest" description="Disordered" evidence="1">
    <location>
        <begin position="1"/>
        <end position="40"/>
    </location>
</feature>
<evidence type="ECO:0008006" key="4">
    <source>
        <dbReference type="Google" id="ProtNLM"/>
    </source>
</evidence>
<dbReference type="CDD" id="cd02440">
    <property type="entry name" value="AdoMet_MTases"/>
    <property type="match status" value="1"/>
</dbReference>
<reference evidence="2 3" key="1">
    <citation type="submission" date="2016-10" db="EMBL/GenBank/DDBJ databases">
        <authorList>
            <person name="Cai Z."/>
        </authorList>
    </citation>
    <scope>NUCLEOTIDE SEQUENCE [LARGE SCALE GENOMIC DNA]</scope>
</reference>
<organism evidence="2 3">
    <name type="scientific">Tetradesmus obliquus</name>
    <name type="common">Green alga</name>
    <name type="synonym">Acutodesmus obliquus</name>
    <dbReference type="NCBI Taxonomy" id="3088"/>
    <lineage>
        <taxon>Eukaryota</taxon>
        <taxon>Viridiplantae</taxon>
        <taxon>Chlorophyta</taxon>
        <taxon>core chlorophytes</taxon>
        <taxon>Chlorophyceae</taxon>
        <taxon>CS clade</taxon>
        <taxon>Sphaeropleales</taxon>
        <taxon>Scenedesmaceae</taxon>
        <taxon>Tetradesmus</taxon>
    </lineage>
</organism>
<name>A0A383V4R5_TETOB</name>
<feature type="compositionally biased region" description="Low complexity" evidence="1">
    <location>
        <begin position="16"/>
        <end position="25"/>
    </location>
</feature>
<dbReference type="EMBL" id="FNXT01000045">
    <property type="protein sequence ID" value="SZX60081.1"/>
    <property type="molecule type" value="Genomic_DNA"/>
</dbReference>
<dbReference type="PANTHER" id="PTHR14614">
    <property type="entry name" value="HEPATOCELLULAR CARCINOMA-ASSOCIATED ANTIGEN"/>
    <property type="match status" value="1"/>
</dbReference>
<evidence type="ECO:0000313" key="2">
    <source>
        <dbReference type="EMBL" id="SZX60081.1"/>
    </source>
</evidence>
<dbReference type="Gene3D" id="3.40.50.150">
    <property type="entry name" value="Vaccinia Virus protein VP39"/>
    <property type="match status" value="1"/>
</dbReference>